<dbReference type="Proteomes" id="UP000049855">
    <property type="component" value="Unassembled WGS sequence"/>
</dbReference>
<feature type="coiled-coil region" evidence="4">
    <location>
        <begin position="352"/>
        <end position="379"/>
    </location>
</feature>
<evidence type="ECO:0000256" key="2">
    <source>
        <dbReference type="ARBA" id="ARBA00029447"/>
    </source>
</evidence>
<dbReference type="AlphaFoldDB" id="A0A0U1L116"/>
<evidence type="ECO:0000259" key="5">
    <source>
        <dbReference type="PROSITE" id="PS50111"/>
    </source>
</evidence>
<keyword evidence="7" id="KW-1185">Reference proteome</keyword>
<dbReference type="InterPro" id="IPR004090">
    <property type="entry name" value="Chemotax_Me-accpt_rcpt"/>
</dbReference>
<dbReference type="InterPro" id="IPR038158">
    <property type="entry name" value="H-NOX_domain_sf"/>
</dbReference>
<dbReference type="Pfam" id="PF00015">
    <property type="entry name" value="MCPsignal"/>
    <property type="match status" value="1"/>
</dbReference>
<dbReference type="GO" id="GO:0004888">
    <property type="term" value="F:transmembrane signaling receptor activity"/>
    <property type="evidence" value="ECO:0007669"/>
    <property type="project" value="InterPro"/>
</dbReference>
<dbReference type="GO" id="GO:0006935">
    <property type="term" value="P:chemotaxis"/>
    <property type="evidence" value="ECO:0007669"/>
    <property type="project" value="InterPro"/>
</dbReference>
<dbReference type="PANTHER" id="PTHR32089:SF112">
    <property type="entry name" value="LYSOZYME-LIKE PROTEIN-RELATED"/>
    <property type="match status" value="1"/>
</dbReference>
<dbReference type="Gene3D" id="1.10.287.950">
    <property type="entry name" value="Methyl-accepting chemotaxis protein"/>
    <property type="match status" value="1"/>
</dbReference>
<name>A0A0U1L116_9FIRM</name>
<evidence type="ECO:0000256" key="4">
    <source>
        <dbReference type="SAM" id="Coils"/>
    </source>
</evidence>
<dbReference type="InterPro" id="IPR011644">
    <property type="entry name" value="Heme_NO-bd"/>
</dbReference>
<feature type="domain" description="Methyl-accepting transducer" evidence="5">
    <location>
        <begin position="312"/>
        <end position="569"/>
    </location>
</feature>
<organism evidence="6 7">
    <name type="scientific">Sporomusa ovata</name>
    <dbReference type="NCBI Taxonomy" id="2378"/>
    <lineage>
        <taxon>Bacteria</taxon>
        <taxon>Bacillati</taxon>
        <taxon>Bacillota</taxon>
        <taxon>Negativicutes</taxon>
        <taxon>Selenomonadales</taxon>
        <taxon>Sporomusaceae</taxon>
        <taxon>Sporomusa</taxon>
    </lineage>
</organism>
<evidence type="ECO:0000256" key="3">
    <source>
        <dbReference type="PROSITE-ProRule" id="PRU00284"/>
    </source>
</evidence>
<dbReference type="PANTHER" id="PTHR32089">
    <property type="entry name" value="METHYL-ACCEPTING CHEMOTAXIS PROTEIN MCPB"/>
    <property type="match status" value="1"/>
</dbReference>
<comment type="similarity">
    <text evidence="2">Belongs to the methyl-accepting chemotaxis (MCP) protein family.</text>
</comment>
<dbReference type="InterPro" id="IPR004089">
    <property type="entry name" value="MCPsignal_dom"/>
</dbReference>
<evidence type="ECO:0000313" key="7">
    <source>
        <dbReference type="Proteomes" id="UP000049855"/>
    </source>
</evidence>
<sequence length="598" mass="65930">MKGTVVGTWVNTAQKIWGESLATEAMQHVGWQPDKMFLPTEEVEDVKPKAFVKYLAEKTGKHQDEIWLHIGKDNIVTFAQAYPAFFRQESLYSFLRSMYDVHVVMVKRIPGANPPELLVDLVSEYSAIVSYRSKRGMFGYMKGLLAGAAEFFKEDIKTEIVESSAEHLKMLITFPKPVSHTKVFRLNKLLSFGVIRSIPAKIGLGVTVASLAVDGVLMAAGVNVPLWTALVSGGVAAGGAGLLLQPFAAIKEELIAIQERKYYTETKLKSSDEFEVIMNMLAEYKLRVKSEFIGFKGITDEMNKYGDDFNILASRMKDTSDEISGVVHDVATAATNQAMETETAVGILNGNLETLRTVVTEQSQNKERLEAAVDEINKGFADIQVSSNKLGHSLDKFSEVKSSAGHLQNQATKINEITGMVAAIAGQTNLLALNAAIEAARAGEQGRGFAVVAEEVRKLAEQSQHHSESISSDLKILMDIIGSVVQMIEDEFDILATESRQMNEVVVGNTRHLDNIHLVAENIVDMIIKLEQEMTGLNEVYGKIESLAAISEENSAASEEVSASVHIYNEKLHDMMGKITQFKTVIQHFSEDINTYRT</sequence>
<dbReference type="PROSITE" id="PS50111">
    <property type="entry name" value="CHEMOTAXIS_TRANSDUC_2"/>
    <property type="match status" value="1"/>
</dbReference>
<dbReference type="RefSeq" id="WP_021168149.1">
    <property type="nucleotide sequence ID" value="NZ_CTRP01000012.1"/>
</dbReference>
<dbReference type="SUPFAM" id="SSF111126">
    <property type="entry name" value="Ligand-binding domain in the NO signalling and Golgi transport"/>
    <property type="match status" value="1"/>
</dbReference>
<dbReference type="Gene3D" id="3.90.1520.10">
    <property type="entry name" value="H-NOX domain"/>
    <property type="match status" value="1"/>
</dbReference>
<dbReference type="SMART" id="SM00283">
    <property type="entry name" value="MA"/>
    <property type="match status" value="1"/>
</dbReference>
<gene>
    <name evidence="6" type="ORF">SpAn4DRAFT_2598</name>
</gene>
<evidence type="ECO:0000313" key="6">
    <source>
        <dbReference type="EMBL" id="CQR73366.1"/>
    </source>
</evidence>
<keyword evidence="4" id="KW-0175">Coiled coil</keyword>
<dbReference type="GO" id="GO:0007165">
    <property type="term" value="P:signal transduction"/>
    <property type="evidence" value="ECO:0007669"/>
    <property type="project" value="UniProtKB-KW"/>
</dbReference>
<proteinExistence type="inferred from homology"/>
<dbReference type="SUPFAM" id="SSF58104">
    <property type="entry name" value="Methyl-accepting chemotaxis protein (MCP) signaling domain"/>
    <property type="match status" value="1"/>
</dbReference>
<dbReference type="GO" id="GO:0016020">
    <property type="term" value="C:membrane"/>
    <property type="evidence" value="ECO:0007669"/>
    <property type="project" value="InterPro"/>
</dbReference>
<dbReference type="PRINTS" id="PR00260">
    <property type="entry name" value="CHEMTRNSDUCR"/>
</dbReference>
<protein>
    <submittedName>
        <fullName evidence="6">Methyl-accepting chemotaxis protein</fullName>
    </submittedName>
</protein>
<dbReference type="Pfam" id="PF07700">
    <property type="entry name" value="HNOB"/>
    <property type="match status" value="1"/>
</dbReference>
<dbReference type="EMBL" id="CTRP01000012">
    <property type="protein sequence ID" value="CQR73366.1"/>
    <property type="molecule type" value="Genomic_DNA"/>
</dbReference>
<evidence type="ECO:0000256" key="1">
    <source>
        <dbReference type="ARBA" id="ARBA00023224"/>
    </source>
</evidence>
<accession>A0A0U1L116</accession>
<reference evidence="7" key="1">
    <citation type="submission" date="2015-03" db="EMBL/GenBank/DDBJ databases">
        <authorList>
            <person name="Nijsse Bart"/>
        </authorList>
    </citation>
    <scope>NUCLEOTIDE SEQUENCE [LARGE SCALE GENOMIC DNA]</scope>
</reference>
<dbReference type="GO" id="GO:0020037">
    <property type="term" value="F:heme binding"/>
    <property type="evidence" value="ECO:0007669"/>
    <property type="project" value="InterPro"/>
</dbReference>
<keyword evidence="1 3" id="KW-0807">Transducer</keyword>
<dbReference type="InterPro" id="IPR024096">
    <property type="entry name" value="NO_sig/Golgi_transp_ligand-bd"/>
</dbReference>